<gene>
    <name evidence="1" type="ORF">WS72_07735</name>
</gene>
<keyword evidence="2" id="KW-1185">Reference proteome</keyword>
<protein>
    <submittedName>
        <fullName evidence="1">Uncharacterized protein</fullName>
    </submittedName>
</protein>
<proteinExistence type="predicted"/>
<sequence>MVAAALGIHDVHRLPVRGRLGEGSIRNLALRNGETAAWPNADMPSGVTMQIPRCQLTRRGATATCHETSRPPSGARSW</sequence>
<accession>A0ABR5TCP5</accession>
<evidence type="ECO:0000313" key="2">
    <source>
        <dbReference type="Proteomes" id="UP000070255"/>
    </source>
</evidence>
<dbReference type="EMBL" id="LNJQ01000001">
    <property type="protein sequence ID" value="KWZ42763.1"/>
    <property type="molecule type" value="Genomic_DNA"/>
</dbReference>
<comment type="caution">
    <text evidence="1">The sequence shown here is derived from an EMBL/GenBank/DDBJ whole genome shotgun (WGS) entry which is preliminary data.</text>
</comment>
<evidence type="ECO:0000313" key="1">
    <source>
        <dbReference type="EMBL" id="KWZ42763.1"/>
    </source>
</evidence>
<reference evidence="1 2" key="1">
    <citation type="submission" date="2015-11" db="EMBL/GenBank/DDBJ databases">
        <authorList>
            <person name="Sahl J."/>
            <person name="Wagner D."/>
            <person name="Keim P."/>
        </authorList>
    </citation>
    <scope>NUCLEOTIDE SEQUENCE [LARGE SCALE GENOMIC DNA]</scope>
    <source>
        <strain evidence="1 2">BDU18</strain>
    </source>
</reference>
<name>A0ABR5TCP5_9BURK</name>
<dbReference type="Proteomes" id="UP000070255">
    <property type="component" value="Unassembled WGS sequence"/>
</dbReference>
<organism evidence="1 2">
    <name type="scientific">Burkholderia savannae</name>
    <dbReference type="NCBI Taxonomy" id="1637837"/>
    <lineage>
        <taxon>Bacteria</taxon>
        <taxon>Pseudomonadati</taxon>
        <taxon>Pseudomonadota</taxon>
        <taxon>Betaproteobacteria</taxon>
        <taxon>Burkholderiales</taxon>
        <taxon>Burkholderiaceae</taxon>
        <taxon>Burkholderia</taxon>
        <taxon>pseudomallei group</taxon>
    </lineage>
</organism>